<dbReference type="PANTHER" id="PTHR43711:SF1">
    <property type="entry name" value="HISTIDINE KINASE 1"/>
    <property type="match status" value="1"/>
</dbReference>
<evidence type="ECO:0000259" key="16">
    <source>
        <dbReference type="PROSITE" id="PS50109"/>
    </source>
</evidence>
<proteinExistence type="predicted"/>
<dbReference type="InterPro" id="IPR003594">
    <property type="entry name" value="HATPase_dom"/>
</dbReference>
<comment type="caution">
    <text evidence="17">The sequence shown here is derived from an EMBL/GenBank/DDBJ whole genome shotgun (WGS) entry which is preliminary data.</text>
</comment>
<evidence type="ECO:0000256" key="15">
    <source>
        <dbReference type="SAM" id="Phobius"/>
    </source>
</evidence>
<feature type="coiled-coil region" evidence="13">
    <location>
        <begin position="155"/>
        <end position="189"/>
    </location>
</feature>
<protein>
    <recommendedName>
        <fullName evidence="3">histidine kinase</fullName>
        <ecNumber evidence="3">2.7.13.3</ecNumber>
    </recommendedName>
</protein>
<dbReference type="Pfam" id="PF00512">
    <property type="entry name" value="HisKA"/>
    <property type="match status" value="1"/>
</dbReference>
<dbReference type="RefSeq" id="WP_220206179.1">
    <property type="nucleotide sequence ID" value="NZ_BNJK01000001.1"/>
</dbReference>
<keyword evidence="8" id="KW-0418">Kinase</keyword>
<evidence type="ECO:0000256" key="5">
    <source>
        <dbReference type="ARBA" id="ARBA00022679"/>
    </source>
</evidence>
<dbReference type="SUPFAM" id="SSF55874">
    <property type="entry name" value="ATPase domain of HSP90 chaperone/DNA topoisomerase II/histidine kinase"/>
    <property type="match status" value="1"/>
</dbReference>
<comment type="subcellular location">
    <subcellularLocation>
        <location evidence="2">Membrane</location>
        <topology evidence="2">Multi-pass membrane protein</topology>
    </subcellularLocation>
</comment>
<evidence type="ECO:0000313" key="17">
    <source>
        <dbReference type="EMBL" id="GHO95506.1"/>
    </source>
</evidence>
<dbReference type="InterPro" id="IPR036097">
    <property type="entry name" value="HisK_dim/P_sf"/>
</dbReference>
<dbReference type="SMART" id="SM00387">
    <property type="entry name" value="HATPase_c"/>
    <property type="match status" value="1"/>
</dbReference>
<dbReference type="Gene3D" id="1.20.120.620">
    <property type="entry name" value="Backbone structure of the membrane domain of e. Coli histidine kinase receptor kdpd"/>
    <property type="match status" value="1"/>
</dbReference>
<keyword evidence="11" id="KW-0902">Two-component regulatory system</keyword>
<evidence type="ECO:0000256" key="3">
    <source>
        <dbReference type="ARBA" id="ARBA00012438"/>
    </source>
</evidence>
<dbReference type="InterPro" id="IPR038318">
    <property type="entry name" value="KdpD_sf"/>
</dbReference>
<name>A0A8J3ISN4_9CHLR</name>
<dbReference type="EMBL" id="BNJK01000001">
    <property type="protein sequence ID" value="GHO95506.1"/>
    <property type="molecule type" value="Genomic_DNA"/>
</dbReference>
<dbReference type="CDD" id="cd00082">
    <property type="entry name" value="HisKA"/>
    <property type="match status" value="1"/>
</dbReference>
<evidence type="ECO:0000256" key="13">
    <source>
        <dbReference type="SAM" id="Coils"/>
    </source>
</evidence>
<evidence type="ECO:0000256" key="12">
    <source>
        <dbReference type="ARBA" id="ARBA00023136"/>
    </source>
</evidence>
<dbReference type="GO" id="GO:0000155">
    <property type="term" value="F:phosphorelay sensor kinase activity"/>
    <property type="evidence" value="ECO:0007669"/>
    <property type="project" value="InterPro"/>
</dbReference>
<organism evidence="17 18">
    <name type="scientific">Reticulibacter mediterranei</name>
    <dbReference type="NCBI Taxonomy" id="2778369"/>
    <lineage>
        <taxon>Bacteria</taxon>
        <taxon>Bacillati</taxon>
        <taxon>Chloroflexota</taxon>
        <taxon>Ktedonobacteria</taxon>
        <taxon>Ktedonobacterales</taxon>
        <taxon>Reticulibacteraceae</taxon>
        <taxon>Reticulibacter</taxon>
    </lineage>
</organism>
<evidence type="ECO:0000256" key="6">
    <source>
        <dbReference type="ARBA" id="ARBA00022692"/>
    </source>
</evidence>
<comment type="catalytic activity">
    <reaction evidence="1">
        <text>ATP + protein L-histidine = ADP + protein N-phospho-L-histidine.</text>
        <dbReference type="EC" id="2.7.13.3"/>
    </reaction>
</comment>
<feature type="domain" description="Histidine kinase" evidence="16">
    <location>
        <begin position="189"/>
        <end position="410"/>
    </location>
</feature>
<keyword evidence="12 15" id="KW-0472">Membrane</keyword>
<dbReference type="Pfam" id="PF02518">
    <property type="entry name" value="HATPase_c"/>
    <property type="match status" value="1"/>
</dbReference>
<dbReference type="InterPro" id="IPR050736">
    <property type="entry name" value="Sensor_HK_Regulatory"/>
</dbReference>
<keyword evidence="13" id="KW-0175">Coiled coil</keyword>
<dbReference type="InterPro" id="IPR004358">
    <property type="entry name" value="Sig_transdc_His_kin-like_C"/>
</dbReference>
<evidence type="ECO:0000256" key="4">
    <source>
        <dbReference type="ARBA" id="ARBA00022553"/>
    </source>
</evidence>
<dbReference type="SMART" id="SM00388">
    <property type="entry name" value="HisKA"/>
    <property type="match status" value="1"/>
</dbReference>
<dbReference type="InterPro" id="IPR005467">
    <property type="entry name" value="His_kinase_dom"/>
</dbReference>
<dbReference type="GO" id="GO:0016020">
    <property type="term" value="C:membrane"/>
    <property type="evidence" value="ECO:0007669"/>
    <property type="project" value="UniProtKB-SubCell"/>
</dbReference>
<evidence type="ECO:0000256" key="10">
    <source>
        <dbReference type="ARBA" id="ARBA00022989"/>
    </source>
</evidence>
<keyword evidence="7" id="KW-0547">Nucleotide-binding</keyword>
<sequence>MQTPQTDKDYMNGMHQRDVEHQSPEDSIAEQDRWQKWRQPLVGYICVFPLLAIMLLLTLAIRQVVPDFAYHSSVWMLVVVVVALIWGVGPTLLMMVLGLISLDLLFSLPADRLNMVRWPNVIQQLPYIVAGLGVAVITSQLDRSRRRAQVVGQHLQEYADELEDTNQQLAEVNRRLEEANQMKDRFLSITSHELKTPVTTILGQSQLLQRRLTKWKEPVVEVAKVKPTLESIDGQTRRLTGLIDELLDVSRIQVGKVTLNKQMEDINKICQSVVEDQRLVSGREIRLSLPPAPVELLVDGQRVTQIMSNLIGNAVKYSSAPAPIEVAIRLEGDHVLFEVRDHGRGMSREQVERIFEMFYRAPEAESSRTQGLGLGLAIVKDLVERHNGRIWCESEEGKGSSFFVELPLAVSIQTQSH</sequence>
<dbReference type="InterPro" id="IPR025201">
    <property type="entry name" value="KdpD_TM"/>
</dbReference>
<dbReference type="PANTHER" id="PTHR43711">
    <property type="entry name" value="TWO-COMPONENT HISTIDINE KINASE"/>
    <property type="match status" value="1"/>
</dbReference>
<dbReference type="PROSITE" id="PS50109">
    <property type="entry name" value="HIS_KIN"/>
    <property type="match status" value="1"/>
</dbReference>
<feature type="transmembrane region" description="Helical" evidence="15">
    <location>
        <begin position="41"/>
        <end position="61"/>
    </location>
</feature>
<gene>
    <name evidence="17" type="ORF">KSF_055540</name>
</gene>
<feature type="region of interest" description="Disordered" evidence="14">
    <location>
        <begin position="1"/>
        <end position="25"/>
    </location>
</feature>
<evidence type="ECO:0000256" key="14">
    <source>
        <dbReference type="SAM" id="MobiDB-lite"/>
    </source>
</evidence>
<keyword evidence="4" id="KW-0597">Phosphoprotein</keyword>
<evidence type="ECO:0000313" key="18">
    <source>
        <dbReference type="Proteomes" id="UP000597444"/>
    </source>
</evidence>
<dbReference type="CDD" id="cd00075">
    <property type="entry name" value="HATPase"/>
    <property type="match status" value="1"/>
</dbReference>
<evidence type="ECO:0000256" key="9">
    <source>
        <dbReference type="ARBA" id="ARBA00022840"/>
    </source>
</evidence>
<dbReference type="FunFam" id="3.30.565.10:FF:000006">
    <property type="entry name" value="Sensor histidine kinase WalK"/>
    <property type="match status" value="1"/>
</dbReference>
<dbReference type="GO" id="GO:0005524">
    <property type="term" value="F:ATP binding"/>
    <property type="evidence" value="ECO:0007669"/>
    <property type="project" value="UniProtKB-KW"/>
</dbReference>
<evidence type="ECO:0000256" key="2">
    <source>
        <dbReference type="ARBA" id="ARBA00004141"/>
    </source>
</evidence>
<feature type="transmembrane region" description="Helical" evidence="15">
    <location>
        <begin position="73"/>
        <end position="101"/>
    </location>
</feature>
<evidence type="ECO:0000256" key="11">
    <source>
        <dbReference type="ARBA" id="ARBA00023012"/>
    </source>
</evidence>
<dbReference type="Proteomes" id="UP000597444">
    <property type="component" value="Unassembled WGS sequence"/>
</dbReference>
<keyword evidence="18" id="KW-1185">Reference proteome</keyword>
<accession>A0A8J3ISN4</accession>
<feature type="transmembrane region" description="Helical" evidence="15">
    <location>
        <begin position="121"/>
        <end position="139"/>
    </location>
</feature>
<dbReference type="InterPro" id="IPR003661">
    <property type="entry name" value="HisK_dim/P_dom"/>
</dbReference>
<evidence type="ECO:0000256" key="7">
    <source>
        <dbReference type="ARBA" id="ARBA00022741"/>
    </source>
</evidence>
<keyword evidence="6 15" id="KW-0812">Transmembrane</keyword>
<dbReference type="AlphaFoldDB" id="A0A8J3ISN4"/>
<dbReference type="Pfam" id="PF13493">
    <property type="entry name" value="DUF4118"/>
    <property type="match status" value="1"/>
</dbReference>
<evidence type="ECO:0000256" key="8">
    <source>
        <dbReference type="ARBA" id="ARBA00022777"/>
    </source>
</evidence>
<keyword evidence="5" id="KW-0808">Transferase</keyword>
<dbReference type="Gene3D" id="1.10.287.130">
    <property type="match status" value="1"/>
</dbReference>
<dbReference type="SUPFAM" id="SSF47384">
    <property type="entry name" value="Homodimeric domain of signal transducing histidine kinase"/>
    <property type="match status" value="1"/>
</dbReference>
<evidence type="ECO:0000256" key="1">
    <source>
        <dbReference type="ARBA" id="ARBA00000085"/>
    </source>
</evidence>
<dbReference type="Gene3D" id="3.30.565.10">
    <property type="entry name" value="Histidine kinase-like ATPase, C-terminal domain"/>
    <property type="match status" value="1"/>
</dbReference>
<dbReference type="EC" id="2.7.13.3" evidence="3"/>
<keyword evidence="9" id="KW-0067">ATP-binding</keyword>
<dbReference type="PRINTS" id="PR00344">
    <property type="entry name" value="BCTRLSENSOR"/>
</dbReference>
<keyword evidence="10 15" id="KW-1133">Transmembrane helix</keyword>
<reference evidence="17" key="1">
    <citation type="submission" date="2020-10" db="EMBL/GenBank/DDBJ databases">
        <title>Taxonomic study of unclassified bacteria belonging to the class Ktedonobacteria.</title>
        <authorList>
            <person name="Yabe S."/>
            <person name="Wang C.M."/>
            <person name="Zheng Y."/>
            <person name="Sakai Y."/>
            <person name="Cavaletti L."/>
            <person name="Monciardini P."/>
            <person name="Donadio S."/>
        </authorList>
    </citation>
    <scope>NUCLEOTIDE SEQUENCE</scope>
    <source>
        <strain evidence="17">ID150040</strain>
    </source>
</reference>
<dbReference type="InterPro" id="IPR036890">
    <property type="entry name" value="HATPase_C_sf"/>
</dbReference>